<evidence type="ECO:0000313" key="1">
    <source>
        <dbReference type="EMBL" id="KAH7980178.1"/>
    </source>
</evidence>
<sequence>MPSIRYKEPSPEIEKLREKEKGDWKNLSLEEKKALYRYSFFQTYAEMNASRNEWKPIVGNVCLLLGCTLWIWIFLKKFVYGPMPQSTTLEAKQAQLQRMIDLRFVSRHFEHIISGELVRLERSRPLLQPDAILTIFPNVPMYLSKPVPKKIPKYLRNPKERLDPVCASTEKIVNRRGLARHIG</sequence>
<accession>A0ACB8E0P4</accession>
<reference evidence="1" key="1">
    <citation type="submission" date="2020-05" db="EMBL/GenBank/DDBJ databases">
        <title>Large-scale comparative analyses of tick genomes elucidate their genetic diversity and vector capacities.</title>
        <authorList>
            <person name="Jia N."/>
            <person name="Wang J."/>
            <person name="Shi W."/>
            <person name="Du L."/>
            <person name="Sun Y."/>
            <person name="Zhan W."/>
            <person name="Jiang J."/>
            <person name="Wang Q."/>
            <person name="Zhang B."/>
            <person name="Ji P."/>
            <person name="Sakyi L.B."/>
            <person name="Cui X."/>
            <person name="Yuan T."/>
            <person name="Jiang B."/>
            <person name="Yang W."/>
            <person name="Lam T.T.-Y."/>
            <person name="Chang Q."/>
            <person name="Ding S."/>
            <person name="Wang X."/>
            <person name="Zhu J."/>
            <person name="Ruan X."/>
            <person name="Zhao L."/>
            <person name="Wei J."/>
            <person name="Que T."/>
            <person name="Du C."/>
            <person name="Cheng J."/>
            <person name="Dai P."/>
            <person name="Han X."/>
            <person name="Huang E."/>
            <person name="Gao Y."/>
            <person name="Liu J."/>
            <person name="Shao H."/>
            <person name="Ye R."/>
            <person name="Li L."/>
            <person name="Wei W."/>
            <person name="Wang X."/>
            <person name="Wang C."/>
            <person name="Yang T."/>
            <person name="Huo Q."/>
            <person name="Li W."/>
            <person name="Guo W."/>
            <person name="Chen H."/>
            <person name="Zhou L."/>
            <person name="Ni X."/>
            <person name="Tian J."/>
            <person name="Zhou Y."/>
            <person name="Sheng Y."/>
            <person name="Liu T."/>
            <person name="Pan Y."/>
            <person name="Xia L."/>
            <person name="Li J."/>
            <person name="Zhao F."/>
            <person name="Cao W."/>
        </authorList>
    </citation>
    <scope>NUCLEOTIDE SEQUENCE</scope>
    <source>
        <strain evidence="1">Dsil-2018</strain>
    </source>
</reference>
<name>A0ACB8E0P4_DERSI</name>
<proteinExistence type="predicted"/>
<gene>
    <name evidence="1" type="ORF">HPB49_013641</name>
</gene>
<evidence type="ECO:0000313" key="2">
    <source>
        <dbReference type="Proteomes" id="UP000821865"/>
    </source>
</evidence>
<keyword evidence="2" id="KW-1185">Reference proteome</keyword>
<dbReference type="EMBL" id="CM023470">
    <property type="protein sequence ID" value="KAH7980178.1"/>
    <property type="molecule type" value="Genomic_DNA"/>
</dbReference>
<organism evidence="1 2">
    <name type="scientific">Dermacentor silvarum</name>
    <name type="common">Tick</name>
    <dbReference type="NCBI Taxonomy" id="543639"/>
    <lineage>
        <taxon>Eukaryota</taxon>
        <taxon>Metazoa</taxon>
        <taxon>Ecdysozoa</taxon>
        <taxon>Arthropoda</taxon>
        <taxon>Chelicerata</taxon>
        <taxon>Arachnida</taxon>
        <taxon>Acari</taxon>
        <taxon>Parasitiformes</taxon>
        <taxon>Ixodida</taxon>
        <taxon>Ixodoidea</taxon>
        <taxon>Ixodidae</taxon>
        <taxon>Rhipicephalinae</taxon>
        <taxon>Dermacentor</taxon>
    </lineage>
</organism>
<protein>
    <submittedName>
        <fullName evidence="1">Uncharacterized protein</fullName>
    </submittedName>
</protein>
<dbReference type="Proteomes" id="UP000821865">
    <property type="component" value="Chromosome 1"/>
</dbReference>
<comment type="caution">
    <text evidence="1">The sequence shown here is derived from an EMBL/GenBank/DDBJ whole genome shotgun (WGS) entry which is preliminary data.</text>
</comment>